<feature type="compositionally biased region" description="Low complexity" evidence="1">
    <location>
        <begin position="100"/>
        <end position="118"/>
    </location>
</feature>
<keyword evidence="3" id="KW-1185">Reference proteome</keyword>
<feature type="compositionally biased region" description="Low complexity" evidence="1">
    <location>
        <begin position="18"/>
        <end position="33"/>
    </location>
</feature>
<proteinExistence type="predicted"/>
<comment type="caution">
    <text evidence="2">The sequence shown here is derived from an EMBL/GenBank/DDBJ whole genome shotgun (WGS) entry which is preliminary data.</text>
</comment>
<evidence type="ECO:0000256" key="1">
    <source>
        <dbReference type="SAM" id="MobiDB-lite"/>
    </source>
</evidence>
<gene>
    <name evidence="2" type="primary">gb26061</name>
    <name evidence="2" type="ORF">PR202_gb26061</name>
</gene>
<dbReference type="EMBL" id="BQKI01000093">
    <property type="protein sequence ID" value="GJN37136.1"/>
    <property type="molecule type" value="Genomic_DNA"/>
</dbReference>
<organism evidence="2 3">
    <name type="scientific">Eleusine coracana subsp. coracana</name>
    <dbReference type="NCBI Taxonomy" id="191504"/>
    <lineage>
        <taxon>Eukaryota</taxon>
        <taxon>Viridiplantae</taxon>
        <taxon>Streptophyta</taxon>
        <taxon>Embryophyta</taxon>
        <taxon>Tracheophyta</taxon>
        <taxon>Spermatophyta</taxon>
        <taxon>Magnoliopsida</taxon>
        <taxon>Liliopsida</taxon>
        <taxon>Poales</taxon>
        <taxon>Poaceae</taxon>
        <taxon>PACMAD clade</taxon>
        <taxon>Chloridoideae</taxon>
        <taxon>Cynodonteae</taxon>
        <taxon>Eleusininae</taxon>
        <taxon>Eleusine</taxon>
    </lineage>
</organism>
<sequence>MGPDGVGVYGGQARHLPPSAALSSPVPNLAAASHSSDRIGSPPLRPPIVVHAGQICTRRGRRAKNFGSPPAATLSPHGRASPPPFFFCVARRRLSPTSPRPVAAPFRRAAPRPGRAPAGTSCGHLYLTDVRVP</sequence>
<feature type="region of interest" description="Disordered" evidence="1">
    <location>
        <begin position="96"/>
        <end position="133"/>
    </location>
</feature>
<accession>A0AAV5FQ78</accession>
<protein>
    <submittedName>
        <fullName evidence="2">Uncharacterized protein</fullName>
    </submittedName>
</protein>
<dbReference type="AlphaFoldDB" id="A0AAV5FQ78"/>
<feature type="region of interest" description="Disordered" evidence="1">
    <location>
        <begin position="60"/>
        <end position="81"/>
    </location>
</feature>
<reference evidence="2" key="2">
    <citation type="submission" date="2021-12" db="EMBL/GenBank/DDBJ databases">
        <title>Resequencing data analysis of finger millet.</title>
        <authorList>
            <person name="Hatakeyama M."/>
            <person name="Aluri S."/>
            <person name="Balachadran M.T."/>
            <person name="Sivarajan S.R."/>
            <person name="Poveda L."/>
            <person name="Shimizu-Inatsugi R."/>
            <person name="Schlapbach R."/>
            <person name="Sreeman S.M."/>
            <person name="Shimizu K.K."/>
        </authorList>
    </citation>
    <scope>NUCLEOTIDE SEQUENCE</scope>
</reference>
<dbReference type="Proteomes" id="UP001054889">
    <property type="component" value="Unassembled WGS sequence"/>
</dbReference>
<feature type="region of interest" description="Disordered" evidence="1">
    <location>
        <begin position="18"/>
        <end position="47"/>
    </location>
</feature>
<reference evidence="2" key="1">
    <citation type="journal article" date="2018" name="DNA Res.">
        <title>Multiple hybrid de novo genome assembly of finger millet, an orphan allotetraploid crop.</title>
        <authorList>
            <person name="Hatakeyama M."/>
            <person name="Aluri S."/>
            <person name="Balachadran M.T."/>
            <person name="Sivarajan S.R."/>
            <person name="Patrignani A."/>
            <person name="Gruter S."/>
            <person name="Poveda L."/>
            <person name="Shimizu-Inatsugi R."/>
            <person name="Baeten J."/>
            <person name="Francoijs K.J."/>
            <person name="Nataraja K.N."/>
            <person name="Reddy Y.A.N."/>
            <person name="Phadnis S."/>
            <person name="Ravikumar R.L."/>
            <person name="Schlapbach R."/>
            <person name="Sreeman S.M."/>
            <person name="Shimizu K.K."/>
        </authorList>
    </citation>
    <scope>NUCLEOTIDE SEQUENCE</scope>
</reference>
<name>A0AAV5FQ78_ELECO</name>
<evidence type="ECO:0000313" key="3">
    <source>
        <dbReference type="Proteomes" id="UP001054889"/>
    </source>
</evidence>
<evidence type="ECO:0000313" key="2">
    <source>
        <dbReference type="EMBL" id="GJN37136.1"/>
    </source>
</evidence>